<dbReference type="PROSITE" id="PS51217">
    <property type="entry name" value="UVRD_HELICASE_CTER"/>
    <property type="match status" value="1"/>
</dbReference>
<keyword evidence="4" id="KW-0378">Hydrolase</keyword>
<accession>G9YJV9</accession>
<evidence type="ECO:0000256" key="1">
    <source>
        <dbReference type="ARBA" id="ARBA00022722"/>
    </source>
</evidence>
<evidence type="ECO:0000313" key="12">
    <source>
        <dbReference type="Proteomes" id="UP000005481"/>
    </source>
</evidence>
<dbReference type="GO" id="GO:0006281">
    <property type="term" value="P:DNA repair"/>
    <property type="evidence" value="ECO:0007669"/>
    <property type="project" value="UniProtKB-KW"/>
</dbReference>
<evidence type="ECO:0000313" key="11">
    <source>
        <dbReference type="EMBL" id="EHM38033.1"/>
    </source>
</evidence>
<dbReference type="GO" id="GO:0004527">
    <property type="term" value="F:exonuclease activity"/>
    <property type="evidence" value="ECO:0007669"/>
    <property type="project" value="UniProtKB-KW"/>
</dbReference>
<dbReference type="GO" id="GO:0006310">
    <property type="term" value="P:DNA recombination"/>
    <property type="evidence" value="ECO:0007669"/>
    <property type="project" value="TreeGrafter"/>
</dbReference>
<protein>
    <submittedName>
        <fullName evidence="11">Putative ATP-dependent nuclease subunit B</fullName>
    </submittedName>
</protein>
<dbReference type="RefSeq" id="WP_006790929.1">
    <property type="nucleotide sequence ID" value="NZ_JH417615.1"/>
</dbReference>
<dbReference type="Pfam" id="PF21445">
    <property type="entry name" value="ADDB_N"/>
    <property type="match status" value="1"/>
</dbReference>
<name>G9YJV9_9FIRM</name>
<dbReference type="InterPro" id="IPR038726">
    <property type="entry name" value="PDDEXK_AddAB-type"/>
</dbReference>
<feature type="domain" description="UvrD-like helicase C-terminal" evidence="10">
    <location>
        <begin position="263"/>
        <end position="564"/>
    </location>
</feature>
<dbReference type="HOGENOM" id="CLU_007838_0_0_9"/>
<keyword evidence="3" id="KW-0227">DNA damage</keyword>
<evidence type="ECO:0000256" key="6">
    <source>
        <dbReference type="ARBA" id="ARBA00022839"/>
    </source>
</evidence>
<dbReference type="STRING" id="861450.HMPREF0080_01965"/>
<dbReference type="AlphaFoldDB" id="G9YJV9"/>
<dbReference type="Pfam" id="PF12705">
    <property type="entry name" value="PDDEXK_1"/>
    <property type="match status" value="1"/>
</dbReference>
<dbReference type="PANTHER" id="PTHR30591">
    <property type="entry name" value="RECBCD ENZYME SUBUNIT RECC"/>
    <property type="match status" value="1"/>
</dbReference>
<keyword evidence="7" id="KW-0067">ATP-binding</keyword>
<dbReference type="EMBL" id="AGCJ01000088">
    <property type="protein sequence ID" value="EHM38033.1"/>
    <property type="molecule type" value="Genomic_DNA"/>
</dbReference>
<keyword evidence="2" id="KW-0547">Nucleotide-binding</keyword>
<keyword evidence="6" id="KW-0269">Exonuclease</keyword>
<dbReference type="eggNOG" id="COG3857">
    <property type="taxonomic scope" value="Bacteria"/>
</dbReference>
<dbReference type="GO" id="GO:0005524">
    <property type="term" value="F:ATP binding"/>
    <property type="evidence" value="ECO:0007669"/>
    <property type="project" value="UniProtKB-KW"/>
</dbReference>
<keyword evidence="5" id="KW-0347">Helicase</keyword>
<dbReference type="Pfam" id="PF13361">
    <property type="entry name" value="UvrD_C"/>
    <property type="match status" value="1"/>
</dbReference>
<evidence type="ECO:0000256" key="8">
    <source>
        <dbReference type="ARBA" id="ARBA00023125"/>
    </source>
</evidence>
<dbReference type="Gene3D" id="6.10.140.1030">
    <property type="match status" value="1"/>
</dbReference>
<proteinExistence type="predicted"/>
<evidence type="ECO:0000256" key="4">
    <source>
        <dbReference type="ARBA" id="ARBA00022801"/>
    </source>
</evidence>
<keyword evidence="9" id="KW-0234">DNA repair</keyword>
<dbReference type="InterPro" id="IPR027417">
    <property type="entry name" value="P-loop_NTPase"/>
</dbReference>
<dbReference type="OrthoDB" id="9758506at2"/>
<evidence type="ECO:0000256" key="9">
    <source>
        <dbReference type="ARBA" id="ARBA00023204"/>
    </source>
</evidence>
<dbReference type="PATRIC" id="fig|861450.3.peg.1817"/>
<dbReference type="GO" id="GO:0003677">
    <property type="term" value="F:DNA binding"/>
    <property type="evidence" value="ECO:0007669"/>
    <property type="project" value="UniProtKB-KW"/>
</dbReference>
<keyword evidence="8" id="KW-0238">DNA-binding</keyword>
<organism evidence="11 12">
    <name type="scientific">Anaeroglobus geminatus F0357</name>
    <dbReference type="NCBI Taxonomy" id="861450"/>
    <lineage>
        <taxon>Bacteria</taxon>
        <taxon>Bacillati</taxon>
        <taxon>Bacillota</taxon>
        <taxon>Negativicutes</taxon>
        <taxon>Veillonellales</taxon>
        <taxon>Veillonellaceae</taxon>
        <taxon>Anaeroglobus</taxon>
    </lineage>
</organism>
<evidence type="ECO:0000256" key="3">
    <source>
        <dbReference type="ARBA" id="ARBA00022763"/>
    </source>
</evidence>
<reference evidence="11 12" key="1">
    <citation type="submission" date="2011-08" db="EMBL/GenBank/DDBJ databases">
        <authorList>
            <person name="Weinstock G."/>
            <person name="Sodergren E."/>
            <person name="Clifton S."/>
            <person name="Fulton L."/>
            <person name="Fulton B."/>
            <person name="Courtney L."/>
            <person name="Fronick C."/>
            <person name="Harrison M."/>
            <person name="Strong C."/>
            <person name="Farmer C."/>
            <person name="Delahaunty K."/>
            <person name="Markovic C."/>
            <person name="Hall O."/>
            <person name="Minx P."/>
            <person name="Tomlinson C."/>
            <person name="Mitreva M."/>
            <person name="Hou S."/>
            <person name="Chen J."/>
            <person name="Wollam A."/>
            <person name="Pepin K.H."/>
            <person name="Johnson M."/>
            <person name="Bhonagiri V."/>
            <person name="Zhang X."/>
            <person name="Suruliraj S."/>
            <person name="Warren W."/>
            <person name="Chinwalla A."/>
            <person name="Mardis E.R."/>
            <person name="Wilson R.K."/>
        </authorList>
    </citation>
    <scope>NUCLEOTIDE SEQUENCE [LARGE SCALE GENOMIC DNA]</scope>
    <source>
        <strain evidence="11 12">F0357</strain>
    </source>
</reference>
<dbReference type="SUPFAM" id="SSF52540">
    <property type="entry name" value="P-loop containing nucleoside triphosphate hydrolases"/>
    <property type="match status" value="1"/>
</dbReference>
<keyword evidence="12" id="KW-1185">Reference proteome</keyword>
<evidence type="ECO:0000259" key="10">
    <source>
        <dbReference type="PROSITE" id="PS51217"/>
    </source>
</evidence>
<dbReference type="InterPro" id="IPR049035">
    <property type="entry name" value="ADDB_N"/>
</dbReference>
<evidence type="ECO:0000256" key="7">
    <source>
        <dbReference type="ARBA" id="ARBA00022840"/>
    </source>
</evidence>
<dbReference type="PANTHER" id="PTHR30591:SF1">
    <property type="entry name" value="RECBCD ENZYME SUBUNIT RECC"/>
    <property type="match status" value="1"/>
</dbReference>
<sequence>MAVTILFGKGNSGKTSYCFDRLITAADAGKKTVLLVPDQGTYNAERRLAAHTRRHGFMGTRVLGFSRLAYLVLQERNREKTALSDFDKRIVLRRLTAKNTEAFSVLRQAAEQPNFAEILSAFIDECRSFDISAAALQESAAALDEGVLKHKLTDIAFLYGKYEAYLEERFGSAHDVFSALAEEAGKVDFLRDAHIWVDGFQWFTPQQLQVLKAIADVSEETVITLPMDPEHRTRQRRPTALYRRAFEAFEELSMLFPAIRVEIVPDYAASELRRFRDTFFEPVPETVKTPVQALQVCECTDRRVEVDAVARRIKTLVQAGRRYRDITVITRSSESYSRLCERIFAEYDIPCFTDYRRPMHIHPLSEALTALLETVRLKWSQEALFRLLKTDLMPLERRETDDLELYCSAAGIRAYHWYKDEDWRRMPEGLENKGAGLVYINGIRKRVYDLLSPLWEAFAGTDSLRNFCTALWQWLEDAHIGKTLAAWQAEAQEAGCEEEAREHEQVWKKVISLLERLVVLCGDDEMSGAEFTDILTEGLEELHFTLIPPTADHVTVTSIERGYTSRSPVIFVCGVNDGVFPLHHGEDGLLNDKERRALKKTGLSLGPDSRFRIFQERFLFYLALTRADNRVYLSWALATEGGDALLPSPWVRQLAEKGYVDMIDKEDGSVSEEKAGQYLVAVPKSFRNLPFRLRPAKQGEPVADIWWALYDWACLHGYNEYVRMMTAGLFYKNAAVQLPFAVMNKLFLKNSVLKGSVTLLERYRRCPFAFFVQYGLKLSQRLMYSFTAPDFGTVVHEVLRVIGSELLGANKQWRDLKDEEIEPLCREKTDKIAAEAAGNILFSDAYFMQIKERLIATLVRTVYQLKAFTAVFPHFPLTLWKNPSVITKRGNTRNLPCRTA</sequence>
<comment type="caution">
    <text evidence="11">The sequence shown here is derived from an EMBL/GenBank/DDBJ whole genome shotgun (WGS) entry which is preliminary data.</text>
</comment>
<dbReference type="GO" id="GO:0004386">
    <property type="term" value="F:helicase activity"/>
    <property type="evidence" value="ECO:0007669"/>
    <property type="project" value="UniProtKB-KW"/>
</dbReference>
<gene>
    <name evidence="11" type="ORF">HMPREF0080_01965</name>
</gene>
<evidence type="ECO:0000256" key="5">
    <source>
        <dbReference type="ARBA" id="ARBA00022806"/>
    </source>
</evidence>
<dbReference type="Gene3D" id="3.40.50.300">
    <property type="entry name" value="P-loop containing nucleotide triphosphate hydrolases"/>
    <property type="match status" value="3"/>
</dbReference>
<keyword evidence="1" id="KW-0540">Nuclease</keyword>
<evidence type="ECO:0000256" key="2">
    <source>
        <dbReference type="ARBA" id="ARBA00022741"/>
    </source>
</evidence>
<dbReference type="Proteomes" id="UP000005481">
    <property type="component" value="Unassembled WGS sequence"/>
</dbReference>
<dbReference type="InterPro" id="IPR014017">
    <property type="entry name" value="DNA_helicase_UvrD-like_C"/>
</dbReference>